<evidence type="ECO:0000313" key="3">
    <source>
        <dbReference type="Proteomes" id="UP000460561"/>
    </source>
</evidence>
<proteinExistence type="predicted"/>
<dbReference type="GO" id="GO:0008757">
    <property type="term" value="F:S-adenosylmethionine-dependent methyltransferase activity"/>
    <property type="evidence" value="ECO:0007669"/>
    <property type="project" value="InterPro"/>
</dbReference>
<dbReference type="InterPro" id="IPR013216">
    <property type="entry name" value="Methyltransf_11"/>
</dbReference>
<dbReference type="SUPFAM" id="SSF53335">
    <property type="entry name" value="S-adenosyl-L-methionine-dependent methyltransferases"/>
    <property type="match status" value="1"/>
</dbReference>
<sequence length="253" mass="27618">MSEKYEQLVNRQFGSTAQAYVASTVHASGKDLEWVAKRAQETAPARALDMGTGGGHTAYTAAAYAKTVTASDLLPDMLEAVSCEAARRGIENLETQIAAAEDLPFPDAHFNFLTCRFSTHHWQNAQAGLCEARRVLAKGSPALFIDVIAPQGSAAADTHLQTLELLRDPSHVRDYALREWTSMLDRAGFHIRSCDVIRLRMDFTSWTARMQTPAAQIAAIRTVQQSCSEDVVTALEIEDNGSFTVDVAMIEAA</sequence>
<dbReference type="Gene3D" id="3.40.50.150">
    <property type="entry name" value="Vaccinia Virus protein VP39"/>
    <property type="match status" value="1"/>
</dbReference>
<evidence type="ECO:0000313" key="2">
    <source>
        <dbReference type="EMBL" id="MXP24769.1"/>
    </source>
</evidence>
<dbReference type="EMBL" id="WTYQ01000001">
    <property type="protein sequence ID" value="MXP24769.1"/>
    <property type="molecule type" value="Genomic_DNA"/>
</dbReference>
<dbReference type="OrthoDB" id="9787738at2"/>
<keyword evidence="2" id="KW-0808">Transferase</keyword>
<evidence type="ECO:0000259" key="1">
    <source>
        <dbReference type="Pfam" id="PF08241"/>
    </source>
</evidence>
<keyword evidence="3" id="KW-1185">Reference proteome</keyword>
<dbReference type="GO" id="GO:0032259">
    <property type="term" value="P:methylation"/>
    <property type="evidence" value="ECO:0007669"/>
    <property type="project" value="UniProtKB-KW"/>
</dbReference>
<comment type="caution">
    <text evidence="2">The sequence shown here is derived from an EMBL/GenBank/DDBJ whole genome shotgun (WGS) entry which is preliminary data.</text>
</comment>
<gene>
    <name evidence="2" type="ORF">GRI39_01745</name>
</gene>
<name>A0A845A5Y9_9SPHN</name>
<keyword evidence="2" id="KW-0489">Methyltransferase</keyword>
<dbReference type="AlphaFoldDB" id="A0A845A5Y9"/>
<dbReference type="Proteomes" id="UP000460561">
    <property type="component" value="Unassembled WGS sequence"/>
</dbReference>
<reference evidence="2 3" key="1">
    <citation type="submission" date="2019-12" db="EMBL/GenBank/DDBJ databases">
        <title>Genomic-based taxomic classification of the family Erythrobacteraceae.</title>
        <authorList>
            <person name="Xu L."/>
        </authorList>
    </citation>
    <scope>NUCLEOTIDE SEQUENCE [LARGE SCALE GENOMIC DNA]</scope>
    <source>
        <strain evidence="2 3">DSM 18604</strain>
    </source>
</reference>
<dbReference type="PANTHER" id="PTHR43591">
    <property type="entry name" value="METHYLTRANSFERASE"/>
    <property type="match status" value="1"/>
</dbReference>
<dbReference type="CDD" id="cd02440">
    <property type="entry name" value="AdoMet_MTases"/>
    <property type="match status" value="1"/>
</dbReference>
<feature type="domain" description="Methyltransferase type 11" evidence="1">
    <location>
        <begin position="48"/>
        <end position="140"/>
    </location>
</feature>
<accession>A0A845A5Y9</accession>
<dbReference type="Pfam" id="PF08241">
    <property type="entry name" value="Methyltransf_11"/>
    <property type="match status" value="1"/>
</dbReference>
<protein>
    <submittedName>
        <fullName evidence="2">Methyltransferase domain-containing protein</fullName>
    </submittedName>
</protein>
<organism evidence="2 3">
    <name type="scientific">Altericroceibacterium indicum</name>
    <dbReference type="NCBI Taxonomy" id="374177"/>
    <lineage>
        <taxon>Bacteria</taxon>
        <taxon>Pseudomonadati</taxon>
        <taxon>Pseudomonadota</taxon>
        <taxon>Alphaproteobacteria</taxon>
        <taxon>Sphingomonadales</taxon>
        <taxon>Erythrobacteraceae</taxon>
        <taxon>Altericroceibacterium</taxon>
    </lineage>
</organism>
<dbReference type="PANTHER" id="PTHR43591:SF24">
    <property type="entry name" value="2-METHOXY-6-POLYPRENYL-1,4-BENZOQUINOL METHYLASE, MITOCHONDRIAL"/>
    <property type="match status" value="1"/>
</dbReference>
<dbReference type="InterPro" id="IPR029063">
    <property type="entry name" value="SAM-dependent_MTases_sf"/>
</dbReference>
<dbReference type="RefSeq" id="WP_160737968.1">
    <property type="nucleotide sequence ID" value="NZ_WTYQ01000001.1"/>
</dbReference>